<evidence type="ECO:0000256" key="3">
    <source>
        <dbReference type="PROSITE-ProRule" id="PRU00339"/>
    </source>
</evidence>
<evidence type="ECO:0000256" key="1">
    <source>
        <dbReference type="ARBA" id="ARBA00022737"/>
    </source>
</evidence>
<reference evidence="5" key="1">
    <citation type="journal article" date="2021" name="Proc. Natl. Acad. Sci. U.S.A.">
        <title>A Catalog of Tens of Thousands of Viruses from Human Metagenomes Reveals Hidden Associations with Chronic Diseases.</title>
        <authorList>
            <person name="Tisza M.J."/>
            <person name="Buck C.B."/>
        </authorList>
    </citation>
    <scope>NUCLEOTIDE SEQUENCE</scope>
    <source>
        <strain evidence="5">CtHFk21</strain>
    </source>
</reference>
<feature type="compositionally biased region" description="Basic and acidic residues" evidence="4">
    <location>
        <begin position="10"/>
        <end position="27"/>
    </location>
</feature>
<dbReference type="EMBL" id="BK014637">
    <property type="protein sequence ID" value="DAD65182.1"/>
    <property type="molecule type" value="Genomic_DNA"/>
</dbReference>
<organism evidence="5">
    <name type="scientific">Myoviridae sp. ctHFk21</name>
    <dbReference type="NCBI Taxonomy" id="2823538"/>
    <lineage>
        <taxon>Viruses</taxon>
        <taxon>Duplodnaviria</taxon>
        <taxon>Heunggongvirae</taxon>
        <taxon>Uroviricota</taxon>
        <taxon>Caudoviricetes</taxon>
    </lineage>
</organism>
<dbReference type="InterPro" id="IPR011990">
    <property type="entry name" value="TPR-like_helical_dom_sf"/>
</dbReference>
<dbReference type="InterPro" id="IPR013105">
    <property type="entry name" value="TPR_2"/>
</dbReference>
<dbReference type="Gene3D" id="1.25.40.10">
    <property type="entry name" value="Tetratricopeptide repeat domain"/>
    <property type="match status" value="1"/>
</dbReference>
<dbReference type="InterPro" id="IPR010270">
    <property type="entry name" value="Phage_P2_GpM"/>
</dbReference>
<keyword evidence="2 3" id="KW-0802">TPR repeat</keyword>
<evidence type="ECO:0000256" key="2">
    <source>
        <dbReference type="ARBA" id="ARBA00022803"/>
    </source>
</evidence>
<dbReference type="PROSITE" id="PS50293">
    <property type="entry name" value="TPR_REGION"/>
    <property type="match status" value="1"/>
</dbReference>
<dbReference type="SUPFAM" id="SSF48452">
    <property type="entry name" value="TPR-like"/>
    <property type="match status" value="1"/>
</dbReference>
<dbReference type="GO" id="GO:0003677">
    <property type="term" value="F:DNA binding"/>
    <property type="evidence" value="ECO:0007669"/>
    <property type="project" value="InterPro"/>
</dbReference>
<dbReference type="InterPro" id="IPR019734">
    <property type="entry name" value="TPR_rpt"/>
</dbReference>
<evidence type="ECO:0000313" key="5">
    <source>
        <dbReference type="EMBL" id="DAD65182.1"/>
    </source>
</evidence>
<dbReference type="GO" id="GO:0019069">
    <property type="term" value="P:viral capsid assembly"/>
    <property type="evidence" value="ECO:0007669"/>
    <property type="project" value="InterPro"/>
</dbReference>
<evidence type="ECO:0000256" key="4">
    <source>
        <dbReference type="SAM" id="MobiDB-lite"/>
    </source>
</evidence>
<proteinExistence type="predicted"/>
<accession>A0A8S5L5U1</accession>
<dbReference type="SMART" id="SM00028">
    <property type="entry name" value="TPR"/>
    <property type="match status" value="1"/>
</dbReference>
<sequence>MASPARLHKQREEARRAAERAATEETPVRGSAHELALAQLAQDKRQLKEIQSTERRQERKAELMAENWNAYIDGALAADSGAHDPVISQMLPWCFDVGDIERALRVGDYLVRHDLPAPESFARSAPAVFAEMAAEAWLKTPDGVIPPISALQLGDVLETISGHDMVDEILAKLHRALGEALYSEGDNERALTHLRRAVELNPKVGAKPMITKIEKEVAEQEAAAPPLTQP</sequence>
<dbReference type="Pfam" id="PF05944">
    <property type="entry name" value="Phage_term_smal"/>
    <property type="match status" value="1"/>
</dbReference>
<dbReference type="Pfam" id="PF07719">
    <property type="entry name" value="TPR_2"/>
    <property type="match status" value="1"/>
</dbReference>
<dbReference type="PROSITE" id="PS50005">
    <property type="entry name" value="TPR"/>
    <property type="match status" value="1"/>
</dbReference>
<keyword evidence="1" id="KW-0677">Repeat</keyword>
<protein>
    <submittedName>
        <fullName evidence="5">Small terminase subunit</fullName>
    </submittedName>
</protein>
<feature type="repeat" description="TPR" evidence="3">
    <location>
        <begin position="171"/>
        <end position="204"/>
    </location>
</feature>
<feature type="region of interest" description="Disordered" evidence="4">
    <location>
        <begin position="1"/>
        <end position="31"/>
    </location>
</feature>
<dbReference type="GO" id="GO:0004519">
    <property type="term" value="F:endonuclease activity"/>
    <property type="evidence" value="ECO:0007669"/>
    <property type="project" value="InterPro"/>
</dbReference>
<name>A0A8S5L5U1_9CAUD</name>